<evidence type="ECO:0000313" key="2">
    <source>
        <dbReference type="Proteomes" id="UP000298652"/>
    </source>
</evidence>
<protein>
    <submittedName>
        <fullName evidence="1">Uncharacterized protein</fullName>
    </submittedName>
</protein>
<gene>
    <name evidence="1" type="ORF">SEVIR_5G038500v2</name>
</gene>
<keyword evidence="2" id="KW-1185">Reference proteome</keyword>
<dbReference type="Gramene" id="TKW12487">
    <property type="protein sequence ID" value="TKW12487"/>
    <property type="gene ID" value="SEVIR_5G038500v2"/>
</dbReference>
<name>A0A4U6UNZ4_SETVI</name>
<proteinExistence type="predicted"/>
<dbReference type="AlphaFoldDB" id="A0A4U6UNZ4"/>
<organism evidence="1 2">
    <name type="scientific">Setaria viridis</name>
    <name type="common">Green bristlegrass</name>
    <name type="synonym">Setaria italica subsp. viridis</name>
    <dbReference type="NCBI Taxonomy" id="4556"/>
    <lineage>
        <taxon>Eukaryota</taxon>
        <taxon>Viridiplantae</taxon>
        <taxon>Streptophyta</taxon>
        <taxon>Embryophyta</taxon>
        <taxon>Tracheophyta</taxon>
        <taxon>Spermatophyta</taxon>
        <taxon>Magnoliopsida</taxon>
        <taxon>Liliopsida</taxon>
        <taxon>Poales</taxon>
        <taxon>Poaceae</taxon>
        <taxon>PACMAD clade</taxon>
        <taxon>Panicoideae</taxon>
        <taxon>Panicodae</taxon>
        <taxon>Paniceae</taxon>
        <taxon>Cenchrinae</taxon>
        <taxon>Setaria</taxon>
    </lineage>
</organism>
<dbReference type="EMBL" id="CM016556">
    <property type="protein sequence ID" value="TKW12487.1"/>
    <property type="molecule type" value="Genomic_DNA"/>
</dbReference>
<sequence>MACSTRYLSSIPTLSLCIAQPYLFHLTTLLSHPHICLPYLCLHCEAAAGSSDGAVAGTCCVGKLQTVEPLLVSGVGGVESWAVDPWAASVRDYELLLLLSSTRTSAPRGDSDWGRRHQRLIAAFKFDAKLRAAGA</sequence>
<accession>A0A4U6UNZ4</accession>
<evidence type="ECO:0000313" key="1">
    <source>
        <dbReference type="EMBL" id="TKW12487.1"/>
    </source>
</evidence>
<reference evidence="1" key="1">
    <citation type="submission" date="2019-03" db="EMBL/GenBank/DDBJ databases">
        <title>WGS assembly of Setaria viridis.</title>
        <authorList>
            <person name="Huang P."/>
            <person name="Jenkins J."/>
            <person name="Grimwood J."/>
            <person name="Barry K."/>
            <person name="Healey A."/>
            <person name="Mamidi S."/>
            <person name="Sreedasyam A."/>
            <person name="Shu S."/>
            <person name="Feldman M."/>
            <person name="Wu J."/>
            <person name="Yu Y."/>
            <person name="Chen C."/>
            <person name="Johnson J."/>
            <person name="Rokhsar D."/>
            <person name="Baxter I."/>
            <person name="Schmutz J."/>
            <person name="Brutnell T."/>
            <person name="Kellogg E."/>
        </authorList>
    </citation>
    <scope>NUCLEOTIDE SEQUENCE [LARGE SCALE GENOMIC DNA]</scope>
</reference>
<dbReference type="Proteomes" id="UP000298652">
    <property type="component" value="Chromosome 5"/>
</dbReference>